<dbReference type="PIRSF" id="PIRSF005243">
    <property type="entry name" value="ROO"/>
    <property type="match status" value="1"/>
</dbReference>
<comment type="caution">
    <text evidence="3">The sequence shown here is derived from an EMBL/GenBank/DDBJ whole genome shotgun (WGS) entry which is preliminary data.</text>
</comment>
<organism evidence="3 4">
    <name type="scientific">Sedimentibacter hydroxybenzoicus DSM 7310</name>
    <dbReference type="NCBI Taxonomy" id="1123245"/>
    <lineage>
        <taxon>Bacteria</taxon>
        <taxon>Bacillati</taxon>
        <taxon>Bacillota</taxon>
        <taxon>Tissierellia</taxon>
        <taxon>Sedimentibacter</taxon>
    </lineage>
</organism>
<dbReference type="InterPro" id="IPR008254">
    <property type="entry name" value="Flavodoxin/NO_synth"/>
</dbReference>
<dbReference type="Pfam" id="PF00258">
    <property type="entry name" value="Flavodoxin_1"/>
    <property type="match status" value="1"/>
</dbReference>
<dbReference type="GO" id="GO:0046872">
    <property type="term" value="F:metal ion binding"/>
    <property type="evidence" value="ECO:0007669"/>
    <property type="project" value="InterPro"/>
</dbReference>
<dbReference type="PANTHER" id="PTHR43717">
    <property type="entry name" value="ANAEROBIC NITRIC OXIDE REDUCTASE FLAVORUBREDOXIN"/>
    <property type="match status" value="1"/>
</dbReference>
<proteinExistence type="inferred from homology"/>
<evidence type="ECO:0000256" key="1">
    <source>
        <dbReference type="ARBA" id="ARBA00007121"/>
    </source>
</evidence>
<dbReference type="GO" id="GO:0010181">
    <property type="term" value="F:FMN binding"/>
    <property type="evidence" value="ECO:0007669"/>
    <property type="project" value="InterPro"/>
</dbReference>
<dbReference type="GO" id="GO:0016651">
    <property type="term" value="F:oxidoreductase activity, acting on NAD(P)H"/>
    <property type="evidence" value="ECO:0007669"/>
    <property type="project" value="UniProtKB-ARBA"/>
</dbReference>
<dbReference type="EMBL" id="JACBNQ010000022">
    <property type="protein sequence ID" value="NYB75472.1"/>
    <property type="molecule type" value="Genomic_DNA"/>
</dbReference>
<dbReference type="Gene3D" id="3.60.15.10">
    <property type="entry name" value="Ribonuclease Z/Hydroxyacylglutathione hydrolase-like"/>
    <property type="match status" value="1"/>
</dbReference>
<dbReference type="RefSeq" id="WP_179239176.1">
    <property type="nucleotide sequence ID" value="NZ_JACBNQ010000022.1"/>
</dbReference>
<dbReference type="Pfam" id="PF19583">
    <property type="entry name" value="ODP"/>
    <property type="match status" value="1"/>
</dbReference>
<dbReference type="InterPro" id="IPR016440">
    <property type="entry name" value="Rubredoxin-O_OxRdtase"/>
</dbReference>
<evidence type="ECO:0000313" key="4">
    <source>
        <dbReference type="Proteomes" id="UP000611629"/>
    </source>
</evidence>
<dbReference type="Proteomes" id="UP000611629">
    <property type="component" value="Unassembled WGS sequence"/>
</dbReference>
<keyword evidence="4" id="KW-1185">Reference proteome</keyword>
<sequence>MHCVQKITENIYWVGGNDRRLERFENMFPIPNGVCYNSYLILDDKTCLMDTVDTAISRLFIDNIVHVLNGRDLDYLVINHMEPDHCANIEELVKRYPDIKIVGNKKTFQFIGQFYDFDYSMNIHEVKDCETLCIGKHNLKFMTMPMIHWPEVMFTYEETEKILFSADAFGAFGAMSGNIFADETDFEHHYLEEARRYYSNIVGKYGSQVQGALKKLSCYDIRMICSLHGPIWRENLEYFIEKYNVWSKYEPEKNGVVLVYASMYGNTENIMNVIANKLAQKGVKDMRMYDISKTHPSYIVSDIWKYSHVIFGSVTYNMGLYYGMESLLNELKALNLQNRKVGLVGNGTWSPQALKVMNEIICSMKNMEIVGTPFEITSSMKNNEEEIVDKFVEGFFINLIGC</sequence>
<name>A0A974GXD4_SEDHY</name>
<dbReference type="AlphaFoldDB" id="A0A974GXD4"/>
<evidence type="ECO:0000259" key="2">
    <source>
        <dbReference type="PROSITE" id="PS50902"/>
    </source>
</evidence>
<dbReference type="CDD" id="cd07709">
    <property type="entry name" value="flavodiiron_proteins_MBL-fold"/>
    <property type="match status" value="1"/>
</dbReference>
<gene>
    <name evidence="3" type="ORF">HZF24_15085</name>
</gene>
<dbReference type="PANTHER" id="PTHR43717:SF1">
    <property type="entry name" value="ANAEROBIC NITRIC OXIDE REDUCTASE FLAVORUBREDOXIN"/>
    <property type="match status" value="1"/>
</dbReference>
<dbReference type="SUPFAM" id="SSF52218">
    <property type="entry name" value="Flavoproteins"/>
    <property type="match status" value="1"/>
</dbReference>
<dbReference type="PROSITE" id="PS50902">
    <property type="entry name" value="FLAVODOXIN_LIKE"/>
    <property type="match status" value="1"/>
</dbReference>
<dbReference type="GO" id="GO:0009055">
    <property type="term" value="F:electron transfer activity"/>
    <property type="evidence" value="ECO:0007669"/>
    <property type="project" value="InterPro"/>
</dbReference>
<dbReference type="SMART" id="SM00849">
    <property type="entry name" value="Lactamase_B"/>
    <property type="match status" value="1"/>
</dbReference>
<feature type="domain" description="Flavodoxin-like" evidence="2">
    <location>
        <begin position="256"/>
        <end position="396"/>
    </location>
</feature>
<comment type="similarity">
    <text evidence="1">In the N-terminal section; belongs to the zinc metallo-hydrolase group 3 family.</text>
</comment>
<dbReference type="InterPro" id="IPR001279">
    <property type="entry name" value="Metallo-B-lactamas"/>
</dbReference>
<protein>
    <submittedName>
        <fullName evidence="3">FprA family A-type flavoprotein</fullName>
    </submittedName>
</protein>
<evidence type="ECO:0000313" key="3">
    <source>
        <dbReference type="EMBL" id="NYB75472.1"/>
    </source>
</evidence>
<dbReference type="InterPro" id="IPR029039">
    <property type="entry name" value="Flavoprotein-like_sf"/>
</dbReference>
<dbReference type="InterPro" id="IPR036866">
    <property type="entry name" value="RibonucZ/Hydroxyglut_hydro"/>
</dbReference>
<reference evidence="3" key="1">
    <citation type="submission" date="2020-07" db="EMBL/GenBank/DDBJ databases">
        <title>Genomic analysis of a strain of Sedimentibacter Hydroxybenzoicus DSM7310.</title>
        <authorList>
            <person name="Ma S."/>
        </authorList>
    </citation>
    <scope>NUCLEOTIDE SEQUENCE</scope>
    <source>
        <strain evidence="3">DSM 7310</strain>
    </source>
</reference>
<dbReference type="Gene3D" id="3.40.50.360">
    <property type="match status" value="1"/>
</dbReference>
<accession>A0A974GXD4</accession>
<dbReference type="SUPFAM" id="SSF56281">
    <property type="entry name" value="Metallo-hydrolase/oxidoreductase"/>
    <property type="match status" value="1"/>
</dbReference>
<dbReference type="InterPro" id="IPR045761">
    <property type="entry name" value="ODP_dom"/>
</dbReference>